<keyword evidence="1" id="KW-0812">Transmembrane</keyword>
<gene>
    <name evidence="2" type="ORF">OCBIM_22000866mg</name>
</gene>
<evidence type="ECO:0000256" key="1">
    <source>
        <dbReference type="SAM" id="Phobius"/>
    </source>
</evidence>
<organism evidence="2">
    <name type="scientific">Octopus bimaculoides</name>
    <name type="common">California two-spotted octopus</name>
    <dbReference type="NCBI Taxonomy" id="37653"/>
    <lineage>
        <taxon>Eukaryota</taxon>
        <taxon>Metazoa</taxon>
        <taxon>Spiralia</taxon>
        <taxon>Lophotrochozoa</taxon>
        <taxon>Mollusca</taxon>
        <taxon>Cephalopoda</taxon>
        <taxon>Coleoidea</taxon>
        <taxon>Octopodiformes</taxon>
        <taxon>Octopoda</taxon>
        <taxon>Incirrata</taxon>
        <taxon>Octopodidae</taxon>
        <taxon>Octopus</taxon>
    </lineage>
</organism>
<accession>A0A0L8G3X6</accession>
<reference evidence="2" key="1">
    <citation type="submission" date="2015-07" db="EMBL/GenBank/DDBJ databases">
        <title>MeaNS - Measles Nucleotide Surveillance Program.</title>
        <authorList>
            <person name="Tran T."/>
            <person name="Druce J."/>
        </authorList>
    </citation>
    <scope>NUCLEOTIDE SEQUENCE</scope>
    <source>
        <strain evidence="2">UCB-OBI-ISO-001</strain>
        <tissue evidence="2">Gonad</tissue>
    </source>
</reference>
<dbReference type="AlphaFoldDB" id="A0A0L8G3X6"/>
<sequence>MGTGFVPDMTVSPLEYLESAIILARSTTDACALQLARSLAFTQLSRGRITDWTSHFSYTPTSLFFLYFLRMIKFAIIALSLFVYSLLFFHILSLHQS</sequence>
<keyword evidence="1" id="KW-1133">Transmembrane helix</keyword>
<name>A0A0L8G3X6_OCTBM</name>
<feature type="transmembrane region" description="Helical" evidence="1">
    <location>
        <begin position="64"/>
        <end position="92"/>
    </location>
</feature>
<keyword evidence="1" id="KW-0472">Membrane</keyword>
<dbReference type="EMBL" id="KQ424096">
    <property type="protein sequence ID" value="KOF71588.1"/>
    <property type="molecule type" value="Genomic_DNA"/>
</dbReference>
<protein>
    <submittedName>
        <fullName evidence="2">Uncharacterized protein</fullName>
    </submittedName>
</protein>
<proteinExistence type="predicted"/>
<evidence type="ECO:0000313" key="2">
    <source>
        <dbReference type="EMBL" id="KOF71588.1"/>
    </source>
</evidence>